<accession>A0AAN6UB72</accession>
<organism evidence="2 3">
    <name type="scientific">Parathielavia appendiculata</name>
    <dbReference type="NCBI Taxonomy" id="2587402"/>
    <lineage>
        <taxon>Eukaryota</taxon>
        <taxon>Fungi</taxon>
        <taxon>Dikarya</taxon>
        <taxon>Ascomycota</taxon>
        <taxon>Pezizomycotina</taxon>
        <taxon>Sordariomycetes</taxon>
        <taxon>Sordariomycetidae</taxon>
        <taxon>Sordariales</taxon>
        <taxon>Chaetomiaceae</taxon>
        <taxon>Parathielavia</taxon>
    </lineage>
</organism>
<gene>
    <name evidence="2" type="ORF">N657DRAFT_640483</name>
</gene>
<feature type="compositionally biased region" description="Polar residues" evidence="1">
    <location>
        <begin position="13"/>
        <end position="28"/>
    </location>
</feature>
<feature type="compositionally biased region" description="Basic and acidic residues" evidence="1">
    <location>
        <begin position="133"/>
        <end position="147"/>
    </location>
</feature>
<dbReference type="EMBL" id="MU853223">
    <property type="protein sequence ID" value="KAK4129812.1"/>
    <property type="molecule type" value="Genomic_DNA"/>
</dbReference>
<evidence type="ECO:0000313" key="3">
    <source>
        <dbReference type="Proteomes" id="UP001302602"/>
    </source>
</evidence>
<dbReference type="GeneID" id="87828744"/>
<sequence>MQKYIPDRESEDLNQPSLASHLTSPESSDSPKRNSDPVDTPPPAYSARAPSDACYAHNAIENQAVSLTAAFEDLVLSDLPVDPSVDTCLAHLKLLFAIQWMKEDVGFADGLWGLWDAQAGPMDPVHRRRPEKVKKEKDEPEPSAEEKLREENLKTLSLIREKRWALFIARAVHRYETWWKSLMDVFPQRPLSEADMEIPGFVMYEGFPTDRKAVFRWREDMLPPLDVLMVWHTHMLNPRAFLEDAMLAGLRDFWNTGMPWRLIDKAIDTDFNYTVSYECKANWTRKTGLAWSNEDDPLTKAVKCPGCSTSMQIPWTTCGLPADHRSKKPLDLKAGNKPPPDLSGHGFGDGDLMHICPGCGVVIRKELLSVAKFVGDFKLLLGPKSRPMPGTVLCPKTGKPTTSATPPLPSAHTFPNRLLKSDWNSVRTKILDLTTFRENKNPTMDDVRKAIEVFLRDPSSVSLINGPFTRTYQLPVESRIAVRKMMSRYWENFSLFALDLCGAVMRQGIFVEKMCRLDWLHSPAARDTMERLLTKYKRFMDIMQASQGQLLVPTLDVDLAWHTHQMSPSKYYCYTVTKLSRFVDHDDKIDEAKLSEQFEWTSKTYQEMYGEVYSECTCWYCETIRSEHISGLGKIFSPKLSKQGKIAESFHTSGAASLRTCAPTPCQPHPNDN</sequence>
<evidence type="ECO:0000256" key="1">
    <source>
        <dbReference type="SAM" id="MobiDB-lite"/>
    </source>
</evidence>
<reference evidence="2" key="1">
    <citation type="journal article" date="2023" name="Mol. Phylogenet. Evol.">
        <title>Genome-scale phylogeny and comparative genomics of the fungal order Sordariales.</title>
        <authorList>
            <person name="Hensen N."/>
            <person name="Bonometti L."/>
            <person name="Westerberg I."/>
            <person name="Brannstrom I.O."/>
            <person name="Guillou S."/>
            <person name="Cros-Aarteil S."/>
            <person name="Calhoun S."/>
            <person name="Haridas S."/>
            <person name="Kuo A."/>
            <person name="Mondo S."/>
            <person name="Pangilinan J."/>
            <person name="Riley R."/>
            <person name="LaButti K."/>
            <person name="Andreopoulos B."/>
            <person name="Lipzen A."/>
            <person name="Chen C."/>
            <person name="Yan M."/>
            <person name="Daum C."/>
            <person name="Ng V."/>
            <person name="Clum A."/>
            <person name="Steindorff A."/>
            <person name="Ohm R.A."/>
            <person name="Martin F."/>
            <person name="Silar P."/>
            <person name="Natvig D.O."/>
            <person name="Lalanne C."/>
            <person name="Gautier V."/>
            <person name="Ament-Velasquez S.L."/>
            <person name="Kruys A."/>
            <person name="Hutchinson M.I."/>
            <person name="Powell A.J."/>
            <person name="Barry K."/>
            <person name="Miller A.N."/>
            <person name="Grigoriev I.V."/>
            <person name="Debuchy R."/>
            <person name="Gladieux P."/>
            <person name="Hiltunen Thoren M."/>
            <person name="Johannesson H."/>
        </authorList>
    </citation>
    <scope>NUCLEOTIDE SEQUENCE</scope>
    <source>
        <strain evidence="2">CBS 731.68</strain>
    </source>
</reference>
<name>A0AAN6UB72_9PEZI</name>
<protein>
    <recommendedName>
        <fullName evidence="4">Glycine-rich domain-containing protein 1</fullName>
    </recommendedName>
</protein>
<proteinExistence type="predicted"/>
<dbReference type="RefSeq" id="XP_062653583.1">
    <property type="nucleotide sequence ID" value="XM_062791975.1"/>
</dbReference>
<feature type="region of interest" description="Disordered" evidence="1">
    <location>
        <begin position="1"/>
        <end position="49"/>
    </location>
</feature>
<feature type="region of interest" description="Disordered" evidence="1">
    <location>
        <begin position="123"/>
        <end position="147"/>
    </location>
</feature>
<dbReference type="PANTHER" id="PTHR34365:SF7">
    <property type="entry name" value="GLYCINE-RICH DOMAIN-CONTAINING PROTEIN 1"/>
    <property type="match status" value="1"/>
</dbReference>
<reference evidence="2" key="2">
    <citation type="submission" date="2023-05" db="EMBL/GenBank/DDBJ databases">
        <authorList>
            <consortium name="Lawrence Berkeley National Laboratory"/>
            <person name="Steindorff A."/>
            <person name="Hensen N."/>
            <person name="Bonometti L."/>
            <person name="Westerberg I."/>
            <person name="Brannstrom I.O."/>
            <person name="Guillou S."/>
            <person name="Cros-Aarteil S."/>
            <person name="Calhoun S."/>
            <person name="Haridas S."/>
            <person name="Kuo A."/>
            <person name="Mondo S."/>
            <person name="Pangilinan J."/>
            <person name="Riley R."/>
            <person name="Labutti K."/>
            <person name="Andreopoulos B."/>
            <person name="Lipzen A."/>
            <person name="Chen C."/>
            <person name="Yanf M."/>
            <person name="Daum C."/>
            <person name="Ng V."/>
            <person name="Clum A."/>
            <person name="Ohm R."/>
            <person name="Martin F."/>
            <person name="Silar P."/>
            <person name="Natvig D."/>
            <person name="Lalanne C."/>
            <person name="Gautier V."/>
            <person name="Ament-Velasquez S.L."/>
            <person name="Kruys A."/>
            <person name="Hutchinson M.I."/>
            <person name="Powell A.J."/>
            <person name="Barry K."/>
            <person name="Miller A.N."/>
            <person name="Grigoriev I.V."/>
            <person name="Debuchy R."/>
            <person name="Gladieux P."/>
            <person name="Thoren M.H."/>
            <person name="Johannesson H."/>
        </authorList>
    </citation>
    <scope>NUCLEOTIDE SEQUENCE</scope>
    <source>
        <strain evidence="2">CBS 731.68</strain>
    </source>
</reference>
<dbReference type="Proteomes" id="UP001302602">
    <property type="component" value="Unassembled WGS sequence"/>
</dbReference>
<keyword evidence="3" id="KW-1185">Reference proteome</keyword>
<evidence type="ECO:0000313" key="2">
    <source>
        <dbReference type="EMBL" id="KAK4129812.1"/>
    </source>
</evidence>
<dbReference type="AlphaFoldDB" id="A0AAN6UB72"/>
<dbReference type="PANTHER" id="PTHR34365">
    <property type="entry name" value="ENOLASE (DUF1399)"/>
    <property type="match status" value="1"/>
</dbReference>
<evidence type="ECO:0008006" key="4">
    <source>
        <dbReference type="Google" id="ProtNLM"/>
    </source>
</evidence>
<dbReference type="InterPro" id="IPR009836">
    <property type="entry name" value="GRDP-like"/>
</dbReference>
<comment type="caution">
    <text evidence="2">The sequence shown here is derived from an EMBL/GenBank/DDBJ whole genome shotgun (WGS) entry which is preliminary data.</text>
</comment>
<dbReference type="Pfam" id="PF07173">
    <property type="entry name" value="GRDP-like"/>
    <property type="match status" value="1"/>
</dbReference>